<evidence type="ECO:0000256" key="2">
    <source>
        <dbReference type="ARBA" id="ARBA00022679"/>
    </source>
</evidence>
<dbReference type="PROSITE" id="PS51873">
    <property type="entry name" value="TRIAD"/>
    <property type="match status" value="1"/>
</dbReference>
<keyword evidence="2" id="KW-0808">Transferase</keyword>
<proteinExistence type="predicted"/>
<evidence type="ECO:0000256" key="5">
    <source>
        <dbReference type="ARBA" id="ARBA00022771"/>
    </source>
</evidence>
<dbReference type="Gene3D" id="1.20.120.1750">
    <property type="match status" value="1"/>
</dbReference>
<accession>A0AAQ3RCA9</accession>
<dbReference type="AlphaFoldDB" id="A0AAQ3RCA9"/>
<name>A0AAQ3RCA9_9PEZI</name>
<evidence type="ECO:0000256" key="6">
    <source>
        <dbReference type="ARBA" id="ARBA00022786"/>
    </source>
</evidence>
<dbReference type="PANTHER" id="PTHR22770:SF47">
    <property type="entry name" value="E3 UBIQUITIN-PROTEIN LIGASE RNF216"/>
    <property type="match status" value="1"/>
</dbReference>
<keyword evidence="11" id="KW-1185">Reference proteome</keyword>
<feature type="compositionally biased region" description="Low complexity" evidence="8">
    <location>
        <begin position="1"/>
        <end position="13"/>
    </location>
</feature>
<feature type="region of interest" description="Disordered" evidence="8">
    <location>
        <begin position="851"/>
        <end position="876"/>
    </location>
</feature>
<evidence type="ECO:0000313" key="11">
    <source>
        <dbReference type="Proteomes" id="UP001303373"/>
    </source>
</evidence>
<keyword evidence="6" id="KW-0833">Ubl conjugation pathway</keyword>
<keyword evidence="5" id="KW-0863">Zinc-finger</keyword>
<keyword evidence="7" id="KW-0862">Zinc</keyword>
<evidence type="ECO:0000256" key="7">
    <source>
        <dbReference type="ARBA" id="ARBA00022833"/>
    </source>
</evidence>
<gene>
    <name evidence="10" type="ORF">R9X50_00748300</name>
</gene>
<reference evidence="10 11" key="1">
    <citation type="submission" date="2023-11" db="EMBL/GenBank/DDBJ databases">
        <title>An acidophilic fungus is an integral part of prey digestion in a carnivorous sundew plant.</title>
        <authorList>
            <person name="Tsai I.J."/>
        </authorList>
    </citation>
    <scope>NUCLEOTIDE SEQUENCE [LARGE SCALE GENOMIC DNA]</scope>
    <source>
        <strain evidence="10">169a</strain>
    </source>
</reference>
<feature type="compositionally biased region" description="Acidic residues" evidence="8">
    <location>
        <begin position="617"/>
        <end position="627"/>
    </location>
</feature>
<sequence length="876" mass="97446">MASSARFPSPARSEIITLSSDADDDNYDSTDEGEILVANNSFLTNTDPEVARPDPNLLRGGQVFSISGEDIFIPDDIYPEWNFEPPVPAAQNEGIENEEFTAAICLGRVLEIFPDVNHDHVTNLYNDLKSHDVGAEDGQGRLSSQARLQNILEQLMGSTSYPKQDKGKKRKRAESVEADVSPWEAARQAPSAHSQHTTRAVLKADFPEIPVTYISEMLTAKKHLYPAYIGLAIARDSHSRDAPIYGKGRPSQVLTDALTIATSSLVPSLADELTAARQRVAAIRADNAMKRAKADAESENLRAAIESGDTTECSACYDDLPMNRQIHCNGPVAHFLCYECAHNYIKSEIGDARCRVLCTAGCGAPFPPNQLNLLADKKLLAKLAELEQEKAIRDAGLDDLEQCPFCDFKAILPPIEEDFEFRCLSPDCERVSCRRCKSISHIPMSCEEHAKENKISSRHKIEEAMTAAMVRSCNQCKKQFIKEYGCNKMRCSSCNNMQCYVCSVTLQDYDHFDHDPASMGGLDDAPGASKSTKCPLYDNVEERHEREVKKAEAEAREEVARDNPGLSVEDLQIKVSDAVKNAEADRIQRAGVHGGFHAREFAFAARPRARGARRPDEFDDGGNDEDGIPARNRPLPTRALGPERYGPRVHRAQLEAAIMEQQQQQFRRARLQERLREGQLRREARQRQAAQVAAEQRRMLLVQEPYQIHGNAQAANGAPPVPHVRQHGGIAAVQQYDDNPFRLPRPQYAAYVPHAPGPGPAAGANPQPRPNLQWADLIRRDENRNQPPVPGNDENWWLPAPPGFDPPERPIFNQDLGRQPAPPQDAAHQFVPDYPGIGHRQMGNVPGFPFDNDPSLYDPMNDPQQAGFPPYWMHDL</sequence>
<evidence type="ECO:0000256" key="3">
    <source>
        <dbReference type="ARBA" id="ARBA00022723"/>
    </source>
</evidence>
<dbReference type="InterPro" id="IPR047546">
    <property type="entry name" value="Rcat_RBR_RNF216"/>
</dbReference>
<dbReference type="GO" id="GO:0008270">
    <property type="term" value="F:zinc ion binding"/>
    <property type="evidence" value="ECO:0007669"/>
    <property type="project" value="UniProtKB-KW"/>
</dbReference>
<dbReference type="InterPro" id="IPR044066">
    <property type="entry name" value="TRIAD_supradom"/>
</dbReference>
<dbReference type="PANTHER" id="PTHR22770">
    <property type="entry name" value="UBIQUITIN CONJUGATING ENZYME 7 INTERACTING PROTEIN-RELATED"/>
    <property type="match status" value="1"/>
</dbReference>
<dbReference type="Proteomes" id="UP001303373">
    <property type="component" value="Chromosome 13"/>
</dbReference>
<dbReference type="GO" id="GO:0016740">
    <property type="term" value="F:transferase activity"/>
    <property type="evidence" value="ECO:0007669"/>
    <property type="project" value="UniProtKB-KW"/>
</dbReference>
<feature type="domain" description="RING-type" evidence="9">
    <location>
        <begin position="309"/>
        <end position="518"/>
    </location>
</feature>
<comment type="pathway">
    <text evidence="1">Protein modification; protein ubiquitination.</text>
</comment>
<dbReference type="InterPro" id="IPR047545">
    <property type="entry name" value="BRcat_RBR_RNF216"/>
</dbReference>
<dbReference type="InterPro" id="IPR051628">
    <property type="entry name" value="LUBAC_E3_Ligases"/>
</dbReference>
<dbReference type="EMBL" id="CP138592">
    <property type="protein sequence ID" value="WPH04591.1"/>
    <property type="molecule type" value="Genomic_DNA"/>
</dbReference>
<protein>
    <recommendedName>
        <fullName evidence="9">RING-type domain-containing protein</fullName>
    </recommendedName>
</protein>
<evidence type="ECO:0000313" key="10">
    <source>
        <dbReference type="EMBL" id="WPH04591.1"/>
    </source>
</evidence>
<dbReference type="CDD" id="cd20339">
    <property type="entry name" value="BRcat_RBR_RNF216"/>
    <property type="match status" value="1"/>
</dbReference>
<keyword evidence="3" id="KW-0479">Metal-binding</keyword>
<evidence type="ECO:0000259" key="9">
    <source>
        <dbReference type="PROSITE" id="PS51873"/>
    </source>
</evidence>
<organism evidence="10 11">
    <name type="scientific">Acrodontium crateriforme</name>
    <dbReference type="NCBI Taxonomy" id="150365"/>
    <lineage>
        <taxon>Eukaryota</taxon>
        <taxon>Fungi</taxon>
        <taxon>Dikarya</taxon>
        <taxon>Ascomycota</taxon>
        <taxon>Pezizomycotina</taxon>
        <taxon>Dothideomycetes</taxon>
        <taxon>Dothideomycetidae</taxon>
        <taxon>Mycosphaerellales</taxon>
        <taxon>Teratosphaeriaceae</taxon>
        <taxon>Acrodontium</taxon>
    </lineage>
</organism>
<keyword evidence="4" id="KW-0677">Repeat</keyword>
<evidence type="ECO:0000256" key="8">
    <source>
        <dbReference type="SAM" id="MobiDB-lite"/>
    </source>
</evidence>
<dbReference type="SUPFAM" id="SSF57850">
    <property type="entry name" value="RING/U-box"/>
    <property type="match status" value="2"/>
</dbReference>
<feature type="region of interest" description="Disordered" evidence="8">
    <location>
        <begin position="1"/>
        <end position="30"/>
    </location>
</feature>
<dbReference type="CDD" id="cd20353">
    <property type="entry name" value="Rcat_RBR_RNF216"/>
    <property type="match status" value="1"/>
</dbReference>
<feature type="region of interest" description="Disordered" evidence="8">
    <location>
        <begin position="157"/>
        <end position="197"/>
    </location>
</feature>
<feature type="region of interest" description="Disordered" evidence="8">
    <location>
        <begin position="607"/>
        <end position="643"/>
    </location>
</feature>
<evidence type="ECO:0000256" key="1">
    <source>
        <dbReference type="ARBA" id="ARBA00004906"/>
    </source>
</evidence>
<dbReference type="Pfam" id="PF26200">
    <property type="entry name" value="Rcat_RNF216"/>
    <property type="match status" value="1"/>
</dbReference>
<feature type="compositionally biased region" description="Acidic residues" evidence="8">
    <location>
        <begin position="21"/>
        <end position="30"/>
    </location>
</feature>
<evidence type="ECO:0000256" key="4">
    <source>
        <dbReference type="ARBA" id="ARBA00022737"/>
    </source>
</evidence>